<dbReference type="EMBL" id="VLNT01000001">
    <property type="protein sequence ID" value="TSD68100.1"/>
    <property type="molecule type" value="Genomic_DNA"/>
</dbReference>
<sequence>MTFIYVDTETTSLDPSKGEIWELAYAIDDGEIFADFLPHDLMHAQPAALRIGRYLDRVPDVIQGRSSASTPFETEAMRAMKGATIVGANPAFDTSFLRARWGRAPWHHRLLDIETYAMPAFGWDEPRGLKDVAEACRQLGVEIPEPDHTAAGDVATVRMCHQALSDWYRRQL</sequence>
<dbReference type="GO" id="GO:0003676">
    <property type="term" value="F:nucleic acid binding"/>
    <property type="evidence" value="ECO:0007669"/>
    <property type="project" value="InterPro"/>
</dbReference>
<keyword evidence="2" id="KW-1185">Reference proteome</keyword>
<dbReference type="AlphaFoldDB" id="A0A554SP36"/>
<dbReference type="Proteomes" id="UP000316988">
    <property type="component" value="Unassembled WGS sequence"/>
</dbReference>
<accession>A0A554SP36</accession>
<dbReference type="SUPFAM" id="SSF53098">
    <property type="entry name" value="Ribonuclease H-like"/>
    <property type="match status" value="1"/>
</dbReference>
<dbReference type="RefSeq" id="WP_143911047.1">
    <property type="nucleotide sequence ID" value="NZ_VLNT01000001.1"/>
</dbReference>
<evidence type="ECO:0000313" key="2">
    <source>
        <dbReference type="Proteomes" id="UP000316988"/>
    </source>
</evidence>
<protein>
    <recommendedName>
        <fullName evidence="3">Exonuclease domain-containing protein</fullName>
    </recommendedName>
</protein>
<gene>
    <name evidence="1" type="ORF">FNM00_00450</name>
</gene>
<organism evidence="1 2">
    <name type="scientific">Aeromicrobium piscarium</name>
    <dbReference type="NCBI Taxonomy" id="2590901"/>
    <lineage>
        <taxon>Bacteria</taxon>
        <taxon>Bacillati</taxon>
        <taxon>Actinomycetota</taxon>
        <taxon>Actinomycetes</taxon>
        <taxon>Propionibacteriales</taxon>
        <taxon>Nocardioidaceae</taxon>
        <taxon>Aeromicrobium</taxon>
    </lineage>
</organism>
<comment type="caution">
    <text evidence="1">The sequence shown here is derived from an EMBL/GenBank/DDBJ whole genome shotgun (WGS) entry which is preliminary data.</text>
</comment>
<dbReference type="InterPro" id="IPR036397">
    <property type="entry name" value="RNaseH_sf"/>
</dbReference>
<reference evidence="1 2" key="1">
    <citation type="submission" date="2019-07" db="EMBL/GenBank/DDBJ databases">
        <authorList>
            <person name="Zhao L.H."/>
        </authorList>
    </citation>
    <scope>NUCLEOTIDE SEQUENCE [LARGE SCALE GENOMIC DNA]</scope>
    <source>
        <strain evidence="1 2">Co35</strain>
    </source>
</reference>
<dbReference type="Gene3D" id="3.30.420.10">
    <property type="entry name" value="Ribonuclease H-like superfamily/Ribonuclease H"/>
    <property type="match status" value="1"/>
</dbReference>
<dbReference type="InterPro" id="IPR012337">
    <property type="entry name" value="RNaseH-like_sf"/>
</dbReference>
<evidence type="ECO:0008006" key="3">
    <source>
        <dbReference type="Google" id="ProtNLM"/>
    </source>
</evidence>
<dbReference type="OrthoDB" id="4762736at2"/>
<name>A0A554SP36_9ACTN</name>
<evidence type="ECO:0000313" key="1">
    <source>
        <dbReference type="EMBL" id="TSD68100.1"/>
    </source>
</evidence>
<proteinExistence type="predicted"/>